<comment type="caution">
    <text evidence="2">The sequence shown here is derived from an EMBL/GenBank/DDBJ whole genome shotgun (WGS) entry which is preliminary data.</text>
</comment>
<feature type="compositionally biased region" description="Basic residues" evidence="1">
    <location>
        <begin position="1"/>
        <end position="10"/>
    </location>
</feature>
<dbReference type="Proteomes" id="UP000324767">
    <property type="component" value="Unassembled WGS sequence"/>
</dbReference>
<reference evidence="2 3" key="1">
    <citation type="submission" date="2019-09" db="EMBL/GenBank/DDBJ databases">
        <title>The hologenome of the rock-dwelling lichen Lasallia pustulata.</title>
        <authorList>
            <person name="Greshake Tzovaras B."/>
            <person name="Segers F."/>
            <person name="Bicker A."/>
            <person name="Dal Grande F."/>
            <person name="Otte J."/>
            <person name="Hankeln T."/>
            <person name="Schmitt I."/>
            <person name="Ebersberger I."/>
        </authorList>
    </citation>
    <scope>NUCLEOTIDE SEQUENCE [LARGE SCALE GENOMIC DNA]</scope>
    <source>
        <strain evidence="2">A1-1</strain>
    </source>
</reference>
<evidence type="ECO:0000313" key="2">
    <source>
        <dbReference type="EMBL" id="KAA6410110.1"/>
    </source>
</evidence>
<sequence length="476" mass="54317">MGREKKKLRDRLHTQAFFGDAPTGRDVPQTPQRLLSQAASGTETPIQKSEDQALAGELLQTVARQPARTSGPNSMKENELDLEHVLRARSLKLELSSLAIGDKKFVFVKYDQQEQYEEVLDSYVKQFNELATIYVENKKEEFVATNATIQDKTKSLAIRMEAGLSRWQPFLAVQMECVDLGLCKIQLFNAPKVFCWPMFSYNRALVDRAARHGIQLKEDPSGALVQICDDSGRTAAENIDKDKKKRAPRKSSLKSLLSEYNENITQILKDIQAVSVSIKEEEVKVPCVPESTTFFDPSVEVEIPEHIIQSISDILFMSNEVHASNADLMAQRNILLNSLRVWKAMDNDFWECTKKSLQNNPVAKEYEYKRRAFVALYAICRREDSKAYKYVEENGLIEKLVPGLKERLDWHPSPGDHSNWENNWQTDIDRLNNIFPPTEKLVHQCEGTSDKSTKSDEARATAQHGDWWKVLLPHST</sequence>
<feature type="compositionally biased region" description="Polar residues" evidence="1">
    <location>
        <begin position="29"/>
        <end position="47"/>
    </location>
</feature>
<name>A0A5M8PMF7_9LECA</name>
<dbReference type="AlphaFoldDB" id="A0A5M8PMF7"/>
<dbReference type="OrthoDB" id="10504453at2759"/>
<protein>
    <submittedName>
        <fullName evidence="2">Uncharacterized protein</fullName>
    </submittedName>
</protein>
<gene>
    <name evidence="2" type="ORF">FRX48_05529</name>
</gene>
<dbReference type="EMBL" id="VXIT01000009">
    <property type="protein sequence ID" value="KAA6410110.1"/>
    <property type="molecule type" value="Genomic_DNA"/>
</dbReference>
<proteinExistence type="predicted"/>
<accession>A0A5M8PMF7</accession>
<evidence type="ECO:0000256" key="1">
    <source>
        <dbReference type="SAM" id="MobiDB-lite"/>
    </source>
</evidence>
<feature type="region of interest" description="Disordered" evidence="1">
    <location>
        <begin position="1"/>
        <end position="47"/>
    </location>
</feature>
<evidence type="ECO:0000313" key="3">
    <source>
        <dbReference type="Proteomes" id="UP000324767"/>
    </source>
</evidence>
<organism evidence="2 3">
    <name type="scientific">Lasallia pustulata</name>
    <dbReference type="NCBI Taxonomy" id="136370"/>
    <lineage>
        <taxon>Eukaryota</taxon>
        <taxon>Fungi</taxon>
        <taxon>Dikarya</taxon>
        <taxon>Ascomycota</taxon>
        <taxon>Pezizomycotina</taxon>
        <taxon>Lecanoromycetes</taxon>
        <taxon>OSLEUM clade</taxon>
        <taxon>Umbilicariomycetidae</taxon>
        <taxon>Umbilicariales</taxon>
        <taxon>Umbilicariaceae</taxon>
        <taxon>Lasallia</taxon>
    </lineage>
</organism>